<keyword evidence="6" id="KW-1185">Reference proteome</keyword>
<dbReference type="InterPro" id="IPR050680">
    <property type="entry name" value="YpeA/RimI_acetyltransf"/>
</dbReference>
<name>A0ABR7RPF6_9PROT</name>
<gene>
    <name evidence="5" type="ORF">IBL26_16525</name>
</gene>
<dbReference type="CDD" id="cd04301">
    <property type="entry name" value="NAT_SF"/>
    <property type="match status" value="1"/>
</dbReference>
<evidence type="ECO:0000256" key="3">
    <source>
        <dbReference type="SAM" id="MobiDB-lite"/>
    </source>
</evidence>
<evidence type="ECO:0000256" key="1">
    <source>
        <dbReference type="ARBA" id="ARBA00022679"/>
    </source>
</evidence>
<dbReference type="PANTHER" id="PTHR43420">
    <property type="entry name" value="ACETYLTRANSFERASE"/>
    <property type="match status" value="1"/>
</dbReference>
<dbReference type="SUPFAM" id="SSF55729">
    <property type="entry name" value="Acyl-CoA N-acyltransferases (Nat)"/>
    <property type="match status" value="1"/>
</dbReference>
<reference evidence="5 6" key="1">
    <citation type="journal article" date="2013" name="Int. J. Syst. Evol. Microbiol.">
        <title>Roseomonas aerophila sp. nov., isolated from air.</title>
        <authorList>
            <person name="Kim S.J."/>
            <person name="Weon H.Y."/>
            <person name="Ahn J.H."/>
            <person name="Hong S.B."/>
            <person name="Seok S.J."/>
            <person name="Whang K.S."/>
            <person name="Kwon S.W."/>
        </authorList>
    </citation>
    <scope>NUCLEOTIDE SEQUENCE [LARGE SCALE GENOMIC DNA]</scope>
    <source>
        <strain evidence="5 6">NBRC 108923</strain>
    </source>
</reference>
<dbReference type="EMBL" id="JACTVA010000033">
    <property type="protein sequence ID" value="MBC9208454.1"/>
    <property type="molecule type" value="Genomic_DNA"/>
</dbReference>
<sequence>MPAETTRAPQPAPAPDTSRHEGWQPPTAALLEQASHNAVPASRTGFDGPFLLRAFLGGTGRANAVSSLSPAPDAELAARIPRIEAAYARMALPPRFRSTPLDPPGLTGLLEARGYRGDSGSLVMAGPLHFGAAEAEAVAMAAPDDAWLSVIATADYQTPARREEKQRAPAMMLHPASWILLRLEGRPAATAQVAVDGRLAGFFDVAVHPDFRRRGLARRILAAGADWAAARGADTAWLQVSAGNTPAVTLYQALGMREMYRYRYFLPSG</sequence>
<dbReference type="Pfam" id="PF24553">
    <property type="entry name" value="Rv0428c_C"/>
    <property type="match status" value="1"/>
</dbReference>
<dbReference type="RefSeq" id="WP_187785612.1">
    <property type="nucleotide sequence ID" value="NZ_JACTVA010000033.1"/>
</dbReference>
<dbReference type="InterPro" id="IPR056935">
    <property type="entry name" value="Rv0428c-like_C"/>
</dbReference>
<evidence type="ECO:0000259" key="4">
    <source>
        <dbReference type="PROSITE" id="PS51186"/>
    </source>
</evidence>
<feature type="region of interest" description="Disordered" evidence="3">
    <location>
        <begin position="1"/>
        <end position="23"/>
    </location>
</feature>
<accession>A0ABR7RPF6</accession>
<keyword evidence="2" id="KW-0012">Acyltransferase</keyword>
<protein>
    <submittedName>
        <fullName evidence="5">GNAT family N-acetyltransferase</fullName>
    </submittedName>
</protein>
<proteinExistence type="predicted"/>
<dbReference type="Gene3D" id="3.40.630.30">
    <property type="match status" value="1"/>
</dbReference>
<dbReference type="InterPro" id="IPR000182">
    <property type="entry name" value="GNAT_dom"/>
</dbReference>
<evidence type="ECO:0000313" key="6">
    <source>
        <dbReference type="Proteomes" id="UP000626026"/>
    </source>
</evidence>
<keyword evidence="1" id="KW-0808">Transferase</keyword>
<dbReference type="PROSITE" id="PS51186">
    <property type="entry name" value="GNAT"/>
    <property type="match status" value="1"/>
</dbReference>
<organism evidence="5 6">
    <name type="scientific">Teichococcus aerophilus</name>
    <dbReference type="NCBI Taxonomy" id="1224513"/>
    <lineage>
        <taxon>Bacteria</taxon>
        <taxon>Pseudomonadati</taxon>
        <taxon>Pseudomonadota</taxon>
        <taxon>Alphaproteobacteria</taxon>
        <taxon>Acetobacterales</taxon>
        <taxon>Roseomonadaceae</taxon>
        <taxon>Roseomonas</taxon>
    </lineage>
</organism>
<evidence type="ECO:0000256" key="2">
    <source>
        <dbReference type="ARBA" id="ARBA00023315"/>
    </source>
</evidence>
<dbReference type="Proteomes" id="UP000626026">
    <property type="component" value="Unassembled WGS sequence"/>
</dbReference>
<comment type="caution">
    <text evidence="5">The sequence shown here is derived from an EMBL/GenBank/DDBJ whole genome shotgun (WGS) entry which is preliminary data.</text>
</comment>
<evidence type="ECO:0000313" key="5">
    <source>
        <dbReference type="EMBL" id="MBC9208454.1"/>
    </source>
</evidence>
<feature type="domain" description="N-acetyltransferase" evidence="4">
    <location>
        <begin position="133"/>
        <end position="269"/>
    </location>
</feature>
<dbReference type="InterPro" id="IPR016181">
    <property type="entry name" value="Acyl_CoA_acyltransferase"/>
</dbReference>